<dbReference type="RefSeq" id="WP_123931233.1">
    <property type="nucleotide sequence ID" value="NZ_RKRE01000003.1"/>
</dbReference>
<proteinExistence type="predicted"/>
<keyword evidence="1" id="KW-0472">Membrane</keyword>
<dbReference type="Proteomes" id="UP000282654">
    <property type="component" value="Unassembled WGS sequence"/>
</dbReference>
<organism evidence="2 3">
    <name type="scientific">Thermodesulfitimonas autotrophica</name>
    <dbReference type="NCBI Taxonomy" id="1894989"/>
    <lineage>
        <taxon>Bacteria</taxon>
        <taxon>Bacillati</taxon>
        <taxon>Bacillota</taxon>
        <taxon>Clostridia</taxon>
        <taxon>Thermoanaerobacterales</taxon>
        <taxon>Thermoanaerobacteraceae</taxon>
        <taxon>Thermodesulfitimonas</taxon>
    </lineage>
</organism>
<reference evidence="2 3" key="1">
    <citation type="submission" date="2018-11" db="EMBL/GenBank/DDBJ databases">
        <title>Genomic Encyclopedia of Type Strains, Phase IV (KMG-IV): sequencing the most valuable type-strain genomes for metagenomic binning, comparative biology and taxonomic classification.</title>
        <authorList>
            <person name="Goeker M."/>
        </authorList>
    </citation>
    <scope>NUCLEOTIDE SEQUENCE [LARGE SCALE GENOMIC DNA]</scope>
    <source>
        <strain evidence="2 3">DSM 102936</strain>
    </source>
</reference>
<keyword evidence="1" id="KW-0812">Transmembrane</keyword>
<evidence type="ECO:0000313" key="2">
    <source>
        <dbReference type="EMBL" id="RPF42700.1"/>
    </source>
</evidence>
<keyword evidence="3" id="KW-1185">Reference proteome</keyword>
<feature type="transmembrane region" description="Helical" evidence="1">
    <location>
        <begin position="12"/>
        <end position="31"/>
    </location>
</feature>
<evidence type="ECO:0000256" key="1">
    <source>
        <dbReference type="SAM" id="Phobius"/>
    </source>
</evidence>
<dbReference type="EMBL" id="RKRE01000003">
    <property type="protein sequence ID" value="RPF42700.1"/>
    <property type="molecule type" value="Genomic_DNA"/>
</dbReference>
<sequence>MQGIGITELFLVLVPWLLVTGGFIVLLVAVWRLMRAHEALVAVLREIAGNLKKGPDDGR</sequence>
<protein>
    <submittedName>
        <fullName evidence="2">Uncharacterized protein</fullName>
    </submittedName>
</protein>
<keyword evidence="1" id="KW-1133">Transmembrane helix</keyword>
<accession>A0A3N5AFF8</accession>
<evidence type="ECO:0000313" key="3">
    <source>
        <dbReference type="Proteomes" id="UP000282654"/>
    </source>
</evidence>
<dbReference type="AlphaFoldDB" id="A0A3N5AFF8"/>
<gene>
    <name evidence="2" type="ORF">EDD75_1809</name>
</gene>
<name>A0A3N5AFF8_9THEO</name>
<comment type="caution">
    <text evidence="2">The sequence shown here is derived from an EMBL/GenBank/DDBJ whole genome shotgun (WGS) entry which is preliminary data.</text>
</comment>